<sequence>MRAFTPFLPSRQSVVRTLFAVFAVALLAFLSAIAVPAFAQNPTGVTRSEDPSPAPTATSDSAPSGGASDAQSGATMLVLDSSGSMNAQDAGGQTRLDAAKDATKSFVSELGGTIPLGLVTYGGTVDEAPENQEAGCRDIHVVSGPKEDVGDSFTGPIDALQAKGYTPIGDSLKKAAEELGGQHGTIVLVSDGIDTCAPPPVCEVAKELHEQGIDLVINTIGFNVDEEARKELSCIADAAGGEYLDADDADSLAAMIKKAAGRAADIYQSDVEQIEGSEDISQPTPLPRWESGEDFIFRAQLEPPTNGGEDTHKDFHAESWSIPVKPGERYVATMYKTLDGAVVKPRSLGMSVFFGDGSEPPTGNHGGEQGSIECTADQDPFHTSIRTDALPSASAFTREMGSEKCPSDELVLTAMRALDHKADEPLDVEILLHRIDPVSNMDELVSGLDSEVEGELHANFEGAEKVRAASWFGDAIELESGDTIETDIVRGEAQVFKVPMKEGQQLAAALKVGEMSDENALKYSALNLEILNPARERAGDNDYMSALNEGHEVAAHSVTPTAFANRFGQSQANGQEAQANWLEGDYYILVTLDAGTGSEKEDEVSDSKRDTVKYALTTKVLGEPIQGPIYEPVKDKTEAPENDGDAEAKDKTDQAASADEDKGFGLGTLGYFLAAALGIIAVAVIILVVILLRGRRH</sequence>
<feature type="compositionally biased region" description="Low complexity" evidence="1">
    <location>
        <begin position="56"/>
        <end position="71"/>
    </location>
</feature>
<evidence type="ECO:0000313" key="5">
    <source>
        <dbReference type="EMBL" id="TVU85269.1"/>
    </source>
</evidence>
<evidence type="ECO:0000256" key="1">
    <source>
        <dbReference type="SAM" id="MobiDB-lite"/>
    </source>
</evidence>
<proteinExistence type="predicted"/>
<feature type="transmembrane region" description="Helical" evidence="2">
    <location>
        <begin position="669"/>
        <end position="692"/>
    </location>
</feature>
<dbReference type="Proteomes" id="UP000320648">
    <property type="component" value="Unassembled WGS sequence"/>
</dbReference>
<evidence type="ECO:0000313" key="6">
    <source>
        <dbReference type="Proteomes" id="UP000320648"/>
    </source>
</evidence>
<keyword evidence="2" id="KW-0812">Transmembrane</keyword>
<feature type="region of interest" description="Disordered" evidence="1">
    <location>
        <begin position="627"/>
        <end position="659"/>
    </location>
</feature>
<dbReference type="PROSITE" id="PS50234">
    <property type="entry name" value="VWFA"/>
    <property type="match status" value="1"/>
</dbReference>
<evidence type="ECO:0000256" key="2">
    <source>
        <dbReference type="SAM" id="Phobius"/>
    </source>
</evidence>
<comment type="caution">
    <text evidence="5">The sequence shown here is derived from an EMBL/GenBank/DDBJ whole genome shotgun (WGS) entry which is preliminary data.</text>
</comment>
<dbReference type="EMBL" id="VMTX01000004">
    <property type="protein sequence ID" value="TVU85269.1"/>
    <property type="molecule type" value="Genomic_DNA"/>
</dbReference>
<dbReference type="AlphaFoldDB" id="A0A558IV60"/>
<feature type="chain" id="PRO_5021938086" evidence="3">
    <location>
        <begin position="40"/>
        <end position="697"/>
    </location>
</feature>
<reference evidence="5 6" key="1">
    <citation type="submission" date="2019-07" db="EMBL/GenBank/DDBJ databases">
        <title>Draft genome of C. aurimucosum strain 15-4290.</title>
        <authorList>
            <person name="Pacheco L.G.C."/>
            <person name="Aguiar E.R.G.R."/>
            <person name="Navas J."/>
            <person name="Santos C.S."/>
            <person name="Rocha D.J.P.G."/>
        </authorList>
    </citation>
    <scope>NUCLEOTIDE SEQUENCE [LARGE SCALE GENOMIC DNA]</scope>
    <source>
        <strain evidence="5 6">15-4290</strain>
    </source>
</reference>
<dbReference type="Gene3D" id="3.40.50.410">
    <property type="entry name" value="von Willebrand factor, type A domain"/>
    <property type="match status" value="1"/>
</dbReference>
<feature type="domain" description="VWFA" evidence="4">
    <location>
        <begin position="74"/>
        <end position="259"/>
    </location>
</feature>
<feature type="compositionally biased region" description="Basic and acidic residues" evidence="1">
    <location>
        <begin position="646"/>
        <end position="659"/>
    </location>
</feature>
<keyword evidence="2" id="KW-1133">Transmembrane helix</keyword>
<accession>A0A558IV60</accession>
<dbReference type="InterPro" id="IPR002035">
    <property type="entry name" value="VWF_A"/>
</dbReference>
<dbReference type="SUPFAM" id="SSF53300">
    <property type="entry name" value="vWA-like"/>
    <property type="match status" value="1"/>
</dbReference>
<evidence type="ECO:0000259" key="4">
    <source>
        <dbReference type="PROSITE" id="PS50234"/>
    </source>
</evidence>
<evidence type="ECO:0000256" key="3">
    <source>
        <dbReference type="SAM" id="SignalP"/>
    </source>
</evidence>
<dbReference type="SMART" id="SM00327">
    <property type="entry name" value="VWA"/>
    <property type="match status" value="1"/>
</dbReference>
<dbReference type="InterPro" id="IPR036465">
    <property type="entry name" value="vWFA_dom_sf"/>
</dbReference>
<organism evidence="5 6">
    <name type="scientific">Corynebacterium aurimucosum</name>
    <dbReference type="NCBI Taxonomy" id="169292"/>
    <lineage>
        <taxon>Bacteria</taxon>
        <taxon>Bacillati</taxon>
        <taxon>Actinomycetota</taxon>
        <taxon>Actinomycetes</taxon>
        <taxon>Mycobacteriales</taxon>
        <taxon>Corynebacteriaceae</taxon>
        <taxon>Corynebacterium</taxon>
    </lineage>
</organism>
<keyword evidence="2" id="KW-0472">Membrane</keyword>
<feature type="region of interest" description="Disordered" evidence="1">
    <location>
        <begin position="44"/>
        <end position="71"/>
    </location>
</feature>
<name>A0A558IV60_9CORY</name>
<dbReference type="Pfam" id="PF13519">
    <property type="entry name" value="VWA_2"/>
    <property type="match status" value="1"/>
</dbReference>
<gene>
    <name evidence="5" type="ORF">FQN05_04060</name>
</gene>
<keyword evidence="3" id="KW-0732">Signal</keyword>
<feature type="signal peptide" evidence="3">
    <location>
        <begin position="1"/>
        <end position="39"/>
    </location>
</feature>
<protein>
    <submittedName>
        <fullName evidence="5">VWA domain-containing protein</fullName>
    </submittedName>
</protein>